<dbReference type="RefSeq" id="WP_302714689.1">
    <property type="nucleotide sequence ID" value="NZ_JAULRT010000062.1"/>
</dbReference>
<evidence type="ECO:0000313" key="2">
    <source>
        <dbReference type="EMBL" id="MDO3383732.1"/>
    </source>
</evidence>
<feature type="transmembrane region" description="Helical" evidence="1">
    <location>
        <begin position="43"/>
        <end position="65"/>
    </location>
</feature>
<evidence type="ECO:0000256" key="1">
    <source>
        <dbReference type="SAM" id="Phobius"/>
    </source>
</evidence>
<keyword evidence="3" id="KW-1185">Reference proteome</keyword>
<gene>
    <name evidence="2" type="ORF">QWI16_16235</name>
</gene>
<accession>A0ABT8TI00</accession>
<protein>
    <submittedName>
        <fullName evidence="2">Uncharacterized protein</fullName>
    </submittedName>
</protein>
<name>A0ABT8TI00_9GAMM</name>
<sequence length="126" mass="13242">MLSPFHPLQMALGLIVWALYFVVIYSGLSVVCTHSPPPAANAGALNTVNLALLALTFAVALSLFYQAWRGNKALRKEVASHAQSGASEAPLPTRQFIARIAVATYLVAGTATLLTGLPALVLIPCV</sequence>
<dbReference type="EMBL" id="JAULRT010000062">
    <property type="protein sequence ID" value="MDO3383732.1"/>
    <property type="molecule type" value="Genomic_DNA"/>
</dbReference>
<feature type="transmembrane region" description="Helical" evidence="1">
    <location>
        <begin position="100"/>
        <end position="123"/>
    </location>
</feature>
<keyword evidence="1" id="KW-0472">Membrane</keyword>
<dbReference type="Proteomes" id="UP001168380">
    <property type="component" value="Unassembled WGS sequence"/>
</dbReference>
<comment type="caution">
    <text evidence="2">The sequence shown here is derived from an EMBL/GenBank/DDBJ whole genome shotgun (WGS) entry which is preliminary data.</text>
</comment>
<reference evidence="2" key="1">
    <citation type="submission" date="2023-07" db="EMBL/GenBank/DDBJ databases">
        <title>Gilvimarinus algae sp. nov., isolated from the surface of Kelp.</title>
        <authorList>
            <person name="Sun Y.Y."/>
            <person name="Gong Y."/>
            <person name="Du Z.J."/>
        </authorList>
    </citation>
    <scope>NUCLEOTIDE SEQUENCE</scope>
    <source>
        <strain evidence="2">SDUM040014</strain>
    </source>
</reference>
<organism evidence="2 3">
    <name type="scientific">Gilvimarinus algae</name>
    <dbReference type="NCBI Taxonomy" id="3058037"/>
    <lineage>
        <taxon>Bacteria</taxon>
        <taxon>Pseudomonadati</taxon>
        <taxon>Pseudomonadota</taxon>
        <taxon>Gammaproteobacteria</taxon>
        <taxon>Cellvibrionales</taxon>
        <taxon>Cellvibrionaceae</taxon>
        <taxon>Gilvimarinus</taxon>
    </lineage>
</organism>
<proteinExistence type="predicted"/>
<keyword evidence="1" id="KW-0812">Transmembrane</keyword>
<feature type="transmembrane region" description="Helical" evidence="1">
    <location>
        <begin position="12"/>
        <end position="31"/>
    </location>
</feature>
<keyword evidence="1" id="KW-1133">Transmembrane helix</keyword>
<evidence type="ECO:0000313" key="3">
    <source>
        <dbReference type="Proteomes" id="UP001168380"/>
    </source>
</evidence>